<name>A0A816JQN6_BRANA</name>
<organism evidence="2">
    <name type="scientific">Brassica napus</name>
    <name type="common">Rape</name>
    <dbReference type="NCBI Taxonomy" id="3708"/>
    <lineage>
        <taxon>Eukaryota</taxon>
        <taxon>Viridiplantae</taxon>
        <taxon>Streptophyta</taxon>
        <taxon>Embryophyta</taxon>
        <taxon>Tracheophyta</taxon>
        <taxon>Spermatophyta</taxon>
        <taxon>Magnoliopsida</taxon>
        <taxon>eudicotyledons</taxon>
        <taxon>Gunneridae</taxon>
        <taxon>Pentapetalae</taxon>
        <taxon>rosids</taxon>
        <taxon>malvids</taxon>
        <taxon>Brassicales</taxon>
        <taxon>Brassicaceae</taxon>
        <taxon>Brassiceae</taxon>
        <taxon>Brassica</taxon>
    </lineage>
</organism>
<keyword evidence="1" id="KW-1133">Transmembrane helix</keyword>
<keyword evidence="1" id="KW-0472">Membrane</keyword>
<evidence type="ECO:0000256" key="1">
    <source>
        <dbReference type="SAM" id="Phobius"/>
    </source>
</evidence>
<keyword evidence="1" id="KW-0812">Transmembrane</keyword>
<dbReference type="AlphaFoldDB" id="A0A816JQN6"/>
<feature type="transmembrane region" description="Helical" evidence="1">
    <location>
        <begin position="50"/>
        <end position="69"/>
    </location>
</feature>
<protein>
    <submittedName>
        <fullName evidence="2">(rape) hypothetical protein</fullName>
    </submittedName>
</protein>
<evidence type="ECO:0000313" key="2">
    <source>
        <dbReference type="EMBL" id="CAF1858765.1"/>
    </source>
</evidence>
<accession>A0A816JQN6</accession>
<reference evidence="2" key="1">
    <citation type="submission" date="2021-01" db="EMBL/GenBank/DDBJ databases">
        <authorList>
            <consortium name="Genoscope - CEA"/>
            <person name="William W."/>
        </authorList>
    </citation>
    <scope>NUCLEOTIDE SEQUENCE</scope>
</reference>
<gene>
    <name evidence="2" type="ORF">DARMORV10_C04P46100.1</name>
</gene>
<dbReference type="EMBL" id="HG994368">
    <property type="protein sequence ID" value="CAF1858765.1"/>
    <property type="molecule type" value="Genomic_DNA"/>
</dbReference>
<proteinExistence type="predicted"/>
<dbReference type="Proteomes" id="UP001295469">
    <property type="component" value="Chromosome C04"/>
</dbReference>
<sequence>MMMHCFLQAPIKWYSAMGDVTRVFREFHPSLPQVVFLKTMYIYIGRHMNTYIYVLLWYYSVMAISKNGNLRREKEKRKKSHTRTHIFHGCSLQNSFSSLTKFFDLFQH</sequence>